<proteinExistence type="predicted"/>
<dbReference type="RefSeq" id="WP_265144826.1">
    <property type="nucleotide sequence ID" value="NZ_JAPCHZ010000005.1"/>
</dbReference>
<dbReference type="Proteomes" id="UP001209107">
    <property type="component" value="Unassembled WGS sequence"/>
</dbReference>
<protein>
    <submittedName>
        <fullName evidence="1">Uncharacterized protein</fullName>
    </submittedName>
</protein>
<evidence type="ECO:0000313" key="2">
    <source>
        <dbReference type="Proteomes" id="UP001209107"/>
    </source>
</evidence>
<comment type="caution">
    <text evidence="1">The sequence shown here is derived from an EMBL/GenBank/DDBJ whole genome shotgun (WGS) entry which is preliminary data.</text>
</comment>
<dbReference type="EMBL" id="JAPCHZ010000005">
    <property type="protein sequence ID" value="MCW4452736.1"/>
    <property type="molecule type" value="Genomic_DNA"/>
</dbReference>
<reference evidence="1 2" key="1">
    <citation type="submission" date="2022-10" db="EMBL/GenBank/DDBJ databases">
        <title>Kaistella sp. BT-6-1-3.</title>
        <authorList>
            <person name="Ai J."/>
            <person name="Deng Z."/>
        </authorList>
    </citation>
    <scope>NUCLEOTIDE SEQUENCE [LARGE SCALE GENOMIC DNA]</scope>
    <source>
        <strain evidence="1 2">BT6-1-3</strain>
    </source>
</reference>
<organism evidence="1 2">
    <name type="scientific">Kaistella yananensis</name>
    <dbReference type="NCBI Taxonomy" id="2989820"/>
    <lineage>
        <taxon>Bacteria</taxon>
        <taxon>Pseudomonadati</taxon>
        <taxon>Bacteroidota</taxon>
        <taxon>Flavobacteriia</taxon>
        <taxon>Flavobacteriales</taxon>
        <taxon>Weeksellaceae</taxon>
        <taxon>Chryseobacterium group</taxon>
        <taxon>Kaistella</taxon>
    </lineage>
</organism>
<accession>A0ABT3JQK2</accession>
<sequence>MSEMSDFKKNYFKHLEEEATAILKENQNIISAFINFAQSKNIDLTEHEFKCSQVSGITVNSKNLFLKFNEDIIPDKDGLLDYKYLNSKFKKHVFSDGYFFADNYIIMADYLFRRAYSPHNGFQPRFIEKFWRMDPADYDEIKIRLDVDNLKIDIQDSSLLELDTWYGATFNQDVGKISDQVVKLRPSYDFDDFDISSLFGGTYSVDVKWSSSQNIKTFQAEEFKTESINLTIAEELYFPVRFVHAEFDMNTNTFRHFDGAFHFYTEQEYYQRRDLDLNYNKKEYSQIKSRSKKLFKINGQISTETFVDLTSHFFSKNPLIYEYFTGQYPQHIKDVLEKIRNNN</sequence>
<name>A0ABT3JQK2_9FLAO</name>
<keyword evidence="2" id="KW-1185">Reference proteome</keyword>
<gene>
    <name evidence="1" type="ORF">OK344_10995</name>
</gene>
<evidence type="ECO:0000313" key="1">
    <source>
        <dbReference type="EMBL" id="MCW4452736.1"/>
    </source>
</evidence>